<sequence>MRANPRSGLVASMSGRQAGGQCCPSRHIVDVNRPVELPDSDLATIVRDAARRFTLLLYTSIAQEIDEPMVVVVLY</sequence>
<dbReference type="GeneID" id="19114899"/>
<dbReference type="KEGG" id="bcom:BAUCODRAFT_495262"/>
<proteinExistence type="predicted"/>
<gene>
    <name evidence="2" type="ORF">BAUCODRAFT_495262</name>
</gene>
<evidence type="ECO:0000313" key="2">
    <source>
        <dbReference type="EMBL" id="EMC95605.1"/>
    </source>
</evidence>
<protein>
    <submittedName>
        <fullName evidence="2">Uncharacterized protein</fullName>
    </submittedName>
</protein>
<evidence type="ECO:0000256" key="1">
    <source>
        <dbReference type="SAM" id="MobiDB-lite"/>
    </source>
</evidence>
<dbReference type="RefSeq" id="XP_007677063.1">
    <property type="nucleotide sequence ID" value="XM_007678873.1"/>
</dbReference>
<dbReference type="AlphaFoldDB" id="M2N9V5"/>
<dbReference type="EMBL" id="KB445556">
    <property type="protein sequence ID" value="EMC95605.1"/>
    <property type="molecule type" value="Genomic_DNA"/>
</dbReference>
<accession>M2N9V5</accession>
<organism evidence="2 3">
    <name type="scientific">Baudoinia panamericana (strain UAMH 10762)</name>
    <name type="common">Angels' share fungus</name>
    <name type="synonym">Baudoinia compniacensis (strain UAMH 10762)</name>
    <dbReference type="NCBI Taxonomy" id="717646"/>
    <lineage>
        <taxon>Eukaryota</taxon>
        <taxon>Fungi</taxon>
        <taxon>Dikarya</taxon>
        <taxon>Ascomycota</taxon>
        <taxon>Pezizomycotina</taxon>
        <taxon>Dothideomycetes</taxon>
        <taxon>Dothideomycetidae</taxon>
        <taxon>Mycosphaerellales</taxon>
        <taxon>Teratosphaeriaceae</taxon>
        <taxon>Baudoinia</taxon>
    </lineage>
</organism>
<keyword evidence="3" id="KW-1185">Reference proteome</keyword>
<feature type="region of interest" description="Disordered" evidence="1">
    <location>
        <begin position="1"/>
        <end position="21"/>
    </location>
</feature>
<name>M2N9V5_BAUPA</name>
<dbReference type="HOGENOM" id="CLU_2670694_0_0_1"/>
<reference evidence="2 3" key="1">
    <citation type="journal article" date="2012" name="PLoS Pathog.">
        <title>Diverse lifestyles and strategies of plant pathogenesis encoded in the genomes of eighteen Dothideomycetes fungi.</title>
        <authorList>
            <person name="Ohm R.A."/>
            <person name="Feau N."/>
            <person name="Henrissat B."/>
            <person name="Schoch C.L."/>
            <person name="Horwitz B.A."/>
            <person name="Barry K.W."/>
            <person name="Condon B.J."/>
            <person name="Copeland A.C."/>
            <person name="Dhillon B."/>
            <person name="Glaser F."/>
            <person name="Hesse C.N."/>
            <person name="Kosti I."/>
            <person name="LaButti K."/>
            <person name="Lindquist E.A."/>
            <person name="Lucas S."/>
            <person name="Salamov A.A."/>
            <person name="Bradshaw R.E."/>
            <person name="Ciuffetti L."/>
            <person name="Hamelin R.C."/>
            <person name="Kema G.H.J."/>
            <person name="Lawrence C."/>
            <person name="Scott J.A."/>
            <person name="Spatafora J.W."/>
            <person name="Turgeon B.G."/>
            <person name="de Wit P.J.G.M."/>
            <person name="Zhong S."/>
            <person name="Goodwin S.B."/>
            <person name="Grigoriev I.V."/>
        </authorList>
    </citation>
    <scope>NUCLEOTIDE SEQUENCE [LARGE SCALE GENOMIC DNA]</scope>
    <source>
        <strain evidence="2 3">UAMH 10762</strain>
    </source>
</reference>
<dbReference type="Proteomes" id="UP000011761">
    <property type="component" value="Unassembled WGS sequence"/>
</dbReference>
<evidence type="ECO:0000313" key="3">
    <source>
        <dbReference type="Proteomes" id="UP000011761"/>
    </source>
</evidence>